<dbReference type="Proteomes" id="UP001604277">
    <property type="component" value="Unassembled WGS sequence"/>
</dbReference>
<evidence type="ECO:0000259" key="1">
    <source>
        <dbReference type="Pfam" id="PF07059"/>
    </source>
</evidence>
<organism evidence="2 3">
    <name type="scientific">Forsythia ovata</name>
    <dbReference type="NCBI Taxonomy" id="205694"/>
    <lineage>
        <taxon>Eukaryota</taxon>
        <taxon>Viridiplantae</taxon>
        <taxon>Streptophyta</taxon>
        <taxon>Embryophyta</taxon>
        <taxon>Tracheophyta</taxon>
        <taxon>Spermatophyta</taxon>
        <taxon>Magnoliopsida</taxon>
        <taxon>eudicotyledons</taxon>
        <taxon>Gunneridae</taxon>
        <taxon>Pentapetalae</taxon>
        <taxon>asterids</taxon>
        <taxon>lamiids</taxon>
        <taxon>Lamiales</taxon>
        <taxon>Oleaceae</taxon>
        <taxon>Forsythieae</taxon>
        <taxon>Forsythia</taxon>
    </lineage>
</organism>
<proteinExistence type="predicted"/>
<protein>
    <recommendedName>
        <fullName evidence="1">Protein ENHANCED DISEASE RESISTANCE 2 C-terminal domain-containing protein</fullName>
    </recommendedName>
</protein>
<dbReference type="InterPro" id="IPR009769">
    <property type="entry name" value="EDR2_C"/>
</dbReference>
<dbReference type="AlphaFoldDB" id="A0ABD1U6R0"/>
<dbReference type="PANTHER" id="PTHR12136">
    <property type="entry name" value="ENHANCED DISEASE RESISTANCE-RELATED"/>
    <property type="match status" value="1"/>
</dbReference>
<name>A0ABD1U6R0_9LAMI</name>
<sequence length="253" mass="27630">MEGKERGLMLACVISGTLFWVMGYEGARTAEALAEFINNEGGTSVKIAAVPSDVVVLTSDNFNEIVLDEAKDVLNGSNDWASPPGKLFSLRGPNYFAKKSKVLTDDWSLNPTRVDWQRSNSKLDHVLSRPDNRVMAGLRSSKTPKKSSKTFILAVNLQVPGRDHHSAHFANPPPPVYLSSVEPQSLSVSLPPSSSSPTRTLLLSMVVTDVSESTVRRELEMFSDVRGVQMEKLREGMAYPFNAYPPSSVSSTG</sequence>
<keyword evidence="3" id="KW-1185">Reference proteome</keyword>
<dbReference type="EMBL" id="JBFOLJ010000007">
    <property type="protein sequence ID" value="KAL2520667.1"/>
    <property type="molecule type" value="Genomic_DNA"/>
</dbReference>
<dbReference type="PANTHER" id="PTHR12136:SF91">
    <property type="entry name" value="PROTEIN ENHANCED DISEASE RESISTANCE 2-LIKE"/>
    <property type="match status" value="1"/>
</dbReference>
<evidence type="ECO:0000313" key="3">
    <source>
        <dbReference type="Proteomes" id="UP001604277"/>
    </source>
</evidence>
<reference evidence="3" key="1">
    <citation type="submission" date="2024-07" db="EMBL/GenBank/DDBJ databases">
        <title>Two chromosome-level genome assemblies of Korean endemic species Abeliophyllum distichum and Forsythia ovata (Oleaceae).</title>
        <authorList>
            <person name="Jang H."/>
        </authorList>
    </citation>
    <scope>NUCLEOTIDE SEQUENCE [LARGE SCALE GENOMIC DNA]</scope>
</reference>
<dbReference type="InterPro" id="IPR045096">
    <property type="entry name" value="EDR2-like"/>
</dbReference>
<comment type="caution">
    <text evidence="2">The sequence shown here is derived from an EMBL/GenBank/DDBJ whole genome shotgun (WGS) entry which is preliminary data.</text>
</comment>
<dbReference type="Pfam" id="PF07059">
    <property type="entry name" value="EDR2_C"/>
    <property type="match status" value="1"/>
</dbReference>
<evidence type="ECO:0000313" key="2">
    <source>
        <dbReference type="EMBL" id="KAL2520667.1"/>
    </source>
</evidence>
<accession>A0ABD1U6R0</accession>
<feature type="domain" description="Protein ENHANCED DISEASE RESISTANCE 2 C-terminal" evidence="1">
    <location>
        <begin position="80"/>
        <end position="167"/>
    </location>
</feature>
<gene>
    <name evidence="2" type="ORF">Fot_24590</name>
</gene>